<accession>A0A1E5TJ61</accession>
<sequence length="106" mass="12352">MLNKKNRLIILFISLTTIVGATYFYKRQKDLQYHDPDKIITEVRTYFMNVVGSYILNEPITYKKSDNNFIVFQGGITTQNNKTLTYYDFFADAKSGEVIDILECES</sequence>
<protein>
    <recommendedName>
        <fullName evidence="5">PepSY domain-containing protein</fullName>
    </recommendedName>
</protein>
<evidence type="ECO:0000313" key="1">
    <source>
        <dbReference type="EMBL" id="MDG0845256.1"/>
    </source>
</evidence>
<dbReference type="Proteomes" id="UP000095464">
    <property type="component" value="Unassembled WGS sequence"/>
</dbReference>
<dbReference type="AlphaFoldDB" id="A0A1E5TJ61"/>
<comment type="caution">
    <text evidence="1">The sequence shown here is derived from an EMBL/GenBank/DDBJ whole genome shotgun (WGS) entry which is preliminary data.</text>
</comment>
<dbReference type="KEGG" id="seqo:SE1039_15680"/>
<organism evidence="1 4">
    <name type="scientific">Staphylococcus equorum</name>
    <dbReference type="NCBI Taxonomy" id="246432"/>
    <lineage>
        <taxon>Bacteria</taxon>
        <taxon>Bacillati</taxon>
        <taxon>Bacillota</taxon>
        <taxon>Bacilli</taxon>
        <taxon>Bacillales</taxon>
        <taxon>Staphylococcaceae</taxon>
        <taxon>Staphylococcus</taxon>
    </lineage>
</organism>
<name>A0A1E5TJ61_9STAP</name>
<gene>
    <name evidence="2" type="ORF">ASS94_07485</name>
    <name evidence="1" type="ORF">M4L89_03205</name>
</gene>
<evidence type="ECO:0000313" key="2">
    <source>
        <dbReference type="EMBL" id="OEK55893.1"/>
    </source>
</evidence>
<dbReference type="EMBL" id="JAMBQA010000001">
    <property type="protein sequence ID" value="MDG0845256.1"/>
    <property type="molecule type" value="Genomic_DNA"/>
</dbReference>
<evidence type="ECO:0008006" key="5">
    <source>
        <dbReference type="Google" id="ProtNLM"/>
    </source>
</evidence>
<proteinExistence type="predicted"/>
<evidence type="ECO:0000313" key="4">
    <source>
        <dbReference type="Proteomes" id="UP001152422"/>
    </source>
</evidence>
<evidence type="ECO:0000313" key="3">
    <source>
        <dbReference type="Proteomes" id="UP000095464"/>
    </source>
</evidence>
<dbReference type="EMBL" id="LNPX01000034">
    <property type="protein sequence ID" value="OEK55893.1"/>
    <property type="molecule type" value="Genomic_DNA"/>
</dbReference>
<reference evidence="3" key="1">
    <citation type="submission" date="2015-11" db="EMBL/GenBank/DDBJ databases">
        <title>Genomic diversity of Staphylococcus saprophyticus strains from urinary tract infections, animal surfaces, and fermented foods.</title>
        <authorList>
            <person name="Wolfe B.E."/>
        </authorList>
    </citation>
    <scope>NUCLEOTIDE SEQUENCE [LARGE SCALE GENOMIC DNA]</scope>
    <source>
        <strain evidence="3">738_7</strain>
    </source>
</reference>
<reference evidence="1" key="3">
    <citation type="submission" date="2022-05" db="EMBL/GenBank/DDBJ databases">
        <title>Comparative genomics of Staphylococcus equorum isolates.</title>
        <authorList>
            <person name="Luelf R.H."/>
        </authorList>
    </citation>
    <scope>NUCLEOTIDE SEQUENCE</scope>
    <source>
        <strain evidence="1">TMW 2.2497</strain>
    </source>
</reference>
<keyword evidence="4" id="KW-1185">Reference proteome</keyword>
<reference evidence="2" key="2">
    <citation type="submission" date="2015-11" db="EMBL/GenBank/DDBJ databases">
        <authorList>
            <person name="Wolfe B.E."/>
        </authorList>
    </citation>
    <scope>NUCLEOTIDE SEQUENCE</scope>
    <source>
        <strain evidence="2">738_7</strain>
    </source>
</reference>
<dbReference type="Proteomes" id="UP001152422">
    <property type="component" value="Unassembled WGS sequence"/>
</dbReference>
<dbReference type="GeneID" id="69845625"/>
<dbReference type="RefSeq" id="WP_021339048.1">
    <property type="nucleotide sequence ID" value="NZ_CP013114.1"/>
</dbReference>